<feature type="region of interest" description="Disordered" evidence="3">
    <location>
        <begin position="506"/>
        <end position="551"/>
    </location>
</feature>
<accession>A0AA40AHJ4</accession>
<evidence type="ECO:0000256" key="3">
    <source>
        <dbReference type="SAM" id="MobiDB-lite"/>
    </source>
</evidence>
<feature type="region of interest" description="Disordered" evidence="3">
    <location>
        <begin position="672"/>
        <end position="778"/>
    </location>
</feature>
<dbReference type="InterPro" id="IPR001401">
    <property type="entry name" value="Dynamin_GTPase"/>
</dbReference>
<dbReference type="InterPro" id="IPR045063">
    <property type="entry name" value="Dynamin_N"/>
</dbReference>
<sequence>MEINFQNIALRTLLESQGGLRDVIQKMRSKGLCKYLDKPQLVVVGDRSADKTTVLEALTGIRFSVNGKHPTRFATELVLRQSKNSKVAVKLQSGGCNTFTKTASAKTSDARSRIIKETKGHMLADVGLATLSKEVLRVEIYGPDVLQLTLVDIPGLIHDEMETQLQGSENAGIATELADKCMKQEHSIILAVISASCKLASQKVIGEAKKYDPDGKRTLGIITKLDEAEEGSMHEQECLSVARNKRHNLALGWHVFVCIKSNPNDTFQDRFNQEHNFFFTRAWSSIQPQDRGSRSLQEKLGGILHENLKRQLPAFIDNLTADIKQRQIQLRELGDSRVSPEELRSYLIKIGSHFHSLSFVHKIVYHIPGRGSKTANALRERYIDPYFVEKKLALFAKVNELLDHYKTGYVFGPLHASFYRTMERSGKTSLEASSRLSPKKTMDKILAYYTMSLAIFAENIRTLALQNRLIAHIPDIFSPVKVHGMGALEVSASRISCFPAPNISAPGGPNVNLKRSTTHSLSPPPTKRQALEPQAQNLSPSRPKGVLPADVLPSGPGAKICQHSLPFSFADFRNLIRESSSSVEGSSSEAPTANPLPSTFVSRGLLGSAPGSAFGSTGQPAPVDPSAAGLFTPARPTSAIPVFGGGFGAGADLRAPITRLLFGKPAGFIGKQTDFPPAPRKPLFGPPSVPPAEKREKSLFSKPTSSTNPLTSNAELPVIKREPTPSTASPAIFGQPSTTIFGVPQMFRENQKPSPVPRSTTSAPRGGQGGDGGLGRGR</sequence>
<dbReference type="CDD" id="cd08771">
    <property type="entry name" value="DLP_1"/>
    <property type="match status" value="1"/>
</dbReference>
<protein>
    <submittedName>
        <fullName evidence="5">P-loop containing nucleoside triphosphate hydrolase protein</fullName>
    </submittedName>
</protein>
<dbReference type="GO" id="GO:0016020">
    <property type="term" value="C:membrane"/>
    <property type="evidence" value="ECO:0007669"/>
    <property type="project" value="TreeGrafter"/>
</dbReference>
<dbReference type="GO" id="GO:0016559">
    <property type="term" value="P:peroxisome fission"/>
    <property type="evidence" value="ECO:0007669"/>
    <property type="project" value="TreeGrafter"/>
</dbReference>
<reference evidence="5" key="1">
    <citation type="submission" date="2023-06" db="EMBL/GenBank/DDBJ databases">
        <title>Genome-scale phylogeny and comparative genomics of the fungal order Sordariales.</title>
        <authorList>
            <consortium name="Lawrence Berkeley National Laboratory"/>
            <person name="Hensen N."/>
            <person name="Bonometti L."/>
            <person name="Westerberg I."/>
            <person name="Brannstrom I.O."/>
            <person name="Guillou S."/>
            <person name="Cros-Aarteil S."/>
            <person name="Calhoun S."/>
            <person name="Haridas S."/>
            <person name="Kuo A."/>
            <person name="Mondo S."/>
            <person name="Pangilinan J."/>
            <person name="Riley R."/>
            <person name="Labutti K."/>
            <person name="Andreopoulos B."/>
            <person name="Lipzen A."/>
            <person name="Chen C."/>
            <person name="Yanf M."/>
            <person name="Daum C."/>
            <person name="Ng V."/>
            <person name="Clum A."/>
            <person name="Steindorff A."/>
            <person name="Ohm R."/>
            <person name="Martin F."/>
            <person name="Silar P."/>
            <person name="Natvig D."/>
            <person name="Lalanne C."/>
            <person name="Gautier V."/>
            <person name="Ament-Velasquez S.L."/>
            <person name="Kruys A."/>
            <person name="Hutchinson M.I."/>
            <person name="Powell A.J."/>
            <person name="Barry K."/>
            <person name="Miller A.N."/>
            <person name="Grigoriev I.V."/>
            <person name="Debuchy R."/>
            <person name="Gladieux P."/>
            <person name="Thoren M.H."/>
            <person name="Johannesson H."/>
        </authorList>
    </citation>
    <scope>NUCLEOTIDE SEQUENCE</scope>
    <source>
        <strain evidence="5">SMH4607-1</strain>
    </source>
</reference>
<dbReference type="Pfam" id="PF00350">
    <property type="entry name" value="Dynamin_N"/>
    <property type="match status" value="1"/>
</dbReference>
<dbReference type="GO" id="GO:0005874">
    <property type="term" value="C:microtubule"/>
    <property type="evidence" value="ECO:0007669"/>
    <property type="project" value="TreeGrafter"/>
</dbReference>
<keyword evidence="1" id="KW-0547">Nucleotide-binding</keyword>
<feature type="domain" description="Dynamin-type G" evidence="4">
    <location>
        <begin position="35"/>
        <end position="313"/>
    </location>
</feature>
<keyword evidence="6" id="KW-1185">Reference proteome</keyword>
<dbReference type="Proteomes" id="UP001172102">
    <property type="component" value="Unassembled WGS sequence"/>
</dbReference>
<evidence type="ECO:0000313" key="5">
    <source>
        <dbReference type="EMBL" id="KAK0715918.1"/>
    </source>
</evidence>
<dbReference type="InterPro" id="IPR000375">
    <property type="entry name" value="Dynamin_stalk"/>
</dbReference>
<dbReference type="PANTHER" id="PTHR11566">
    <property type="entry name" value="DYNAMIN"/>
    <property type="match status" value="1"/>
</dbReference>
<dbReference type="PANTHER" id="PTHR11566:SF21">
    <property type="entry name" value="DYNAMIN RELATED PROTEIN 1, ISOFORM A"/>
    <property type="match status" value="1"/>
</dbReference>
<proteinExistence type="predicted"/>
<dbReference type="PRINTS" id="PR00195">
    <property type="entry name" value="DYNAMIN"/>
</dbReference>
<dbReference type="Gene3D" id="3.40.50.300">
    <property type="entry name" value="P-loop containing nucleotide triphosphate hydrolases"/>
    <property type="match status" value="1"/>
</dbReference>
<dbReference type="Pfam" id="PF01031">
    <property type="entry name" value="Dynamin_M"/>
    <property type="match status" value="1"/>
</dbReference>
<evidence type="ECO:0000313" key="6">
    <source>
        <dbReference type="Proteomes" id="UP001172102"/>
    </source>
</evidence>
<dbReference type="GO" id="GO:0003924">
    <property type="term" value="F:GTPase activity"/>
    <property type="evidence" value="ECO:0007669"/>
    <property type="project" value="InterPro"/>
</dbReference>
<dbReference type="SMART" id="SM00053">
    <property type="entry name" value="DYNc"/>
    <property type="match status" value="1"/>
</dbReference>
<gene>
    <name evidence="5" type="ORF">B0H67DRAFT_554345</name>
</gene>
<dbReference type="GO" id="GO:0008017">
    <property type="term" value="F:microtubule binding"/>
    <property type="evidence" value="ECO:0007669"/>
    <property type="project" value="TreeGrafter"/>
</dbReference>
<evidence type="ECO:0000259" key="4">
    <source>
        <dbReference type="PROSITE" id="PS51718"/>
    </source>
</evidence>
<dbReference type="PROSITE" id="PS51718">
    <property type="entry name" value="G_DYNAMIN_2"/>
    <property type="match status" value="1"/>
</dbReference>
<dbReference type="GO" id="GO:0048312">
    <property type="term" value="P:intracellular distribution of mitochondria"/>
    <property type="evidence" value="ECO:0007669"/>
    <property type="project" value="TreeGrafter"/>
</dbReference>
<keyword evidence="5" id="KW-0378">Hydrolase</keyword>
<feature type="compositionally biased region" description="Gly residues" evidence="3">
    <location>
        <begin position="766"/>
        <end position="778"/>
    </location>
</feature>
<feature type="compositionally biased region" description="Polar residues" evidence="3">
    <location>
        <begin position="724"/>
        <end position="740"/>
    </location>
</feature>
<feature type="compositionally biased region" description="Low complexity" evidence="3">
    <location>
        <begin position="580"/>
        <end position="589"/>
    </location>
</feature>
<dbReference type="EMBL" id="JAUKUA010000004">
    <property type="protein sequence ID" value="KAK0715918.1"/>
    <property type="molecule type" value="Genomic_DNA"/>
</dbReference>
<name>A0AA40AHJ4_9PEZI</name>
<dbReference type="SUPFAM" id="SSF52540">
    <property type="entry name" value="P-loop containing nucleoside triphosphate hydrolases"/>
    <property type="match status" value="1"/>
</dbReference>
<comment type="caution">
    <text evidence="5">The sequence shown here is derived from an EMBL/GenBank/DDBJ whole genome shotgun (WGS) entry which is preliminary data.</text>
</comment>
<dbReference type="InterPro" id="IPR030381">
    <property type="entry name" value="G_DYNAMIN_dom"/>
</dbReference>
<dbReference type="AlphaFoldDB" id="A0AA40AHJ4"/>
<dbReference type="GO" id="GO:0006897">
    <property type="term" value="P:endocytosis"/>
    <property type="evidence" value="ECO:0007669"/>
    <property type="project" value="TreeGrafter"/>
</dbReference>
<evidence type="ECO:0000256" key="1">
    <source>
        <dbReference type="ARBA" id="ARBA00022741"/>
    </source>
</evidence>
<feature type="region of interest" description="Disordered" evidence="3">
    <location>
        <begin position="580"/>
        <end position="602"/>
    </location>
</feature>
<evidence type="ECO:0000256" key="2">
    <source>
        <dbReference type="ARBA" id="ARBA00023134"/>
    </source>
</evidence>
<keyword evidence="2" id="KW-0342">GTP-binding</keyword>
<dbReference type="GO" id="GO:0005739">
    <property type="term" value="C:mitochondrion"/>
    <property type="evidence" value="ECO:0007669"/>
    <property type="project" value="TreeGrafter"/>
</dbReference>
<dbReference type="InterPro" id="IPR022812">
    <property type="entry name" value="Dynamin"/>
</dbReference>
<feature type="compositionally biased region" description="Pro residues" evidence="3">
    <location>
        <begin position="676"/>
        <end position="690"/>
    </location>
</feature>
<organism evidence="5 6">
    <name type="scientific">Lasiosphaeris hirsuta</name>
    <dbReference type="NCBI Taxonomy" id="260670"/>
    <lineage>
        <taxon>Eukaryota</taxon>
        <taxon>Fungi</taxon>
        <taxon>Dikarya</taxon>
        <taxon>Ascomycota</taxon>
        <taxon>Pezizomycotina</taxon>
        <taxon>Sordariomycetes</taxon>
        <taxon>Sordariomycetidae</taxon>
        <taxon>Sordariales</taxon>
        <taxon>Lasiosphaeriaceae</taxon>
        <taxon>Lasiosphaeris</taxon>
    </lineage>
</organism>
<dbReference type="InterPro" id="IPR027417">
    <property type="entry name" value="P-loop_NTPase"/>
</dbReference>
<dbReference type="GO" id="GO:0005525">
    <property type="term" value="F:GTP binding"/>
    <property type="evidence" value="ECO:0007669"/>
    <property type="project" value="InterPro"/>
</dbReference>
<dbReference type="GO" id="GO:0000266">
    <property type="term" value="P:mitochondrial fission"/>
    <property type="evidence" value="ECO:0007669"/>
    <property type="project" value="TreeGrafter"/>
</dbReference>
<feature type="compositionally biased region" description="Polar residues" evidence="3">
    <location>
        <begin position="701"/>
        <end position="714"/>
    </location>
</feature>